<dbReference type="Pfam" id="PF02929">
    <property type="entry name" value="Bgal_small_N"/>
    <property type="match status" value="1"/>
</dbReference>
<dbReference type="InterPro" id="IPR013783">
    <property type="entry name" value="Ig-like_fold"/>
</dbReference>
<dbReference type="InterPro" id="IPR004199">
    <property type="entry name" value="B-gal_small/dom_5"/>
</dbReference>
<keyword evidence="8 10" id="KW-0326">Glycosidase</keyword>
<dbReference type="Gene3D" id="2.60.40.10">
    <property type="entry name" value="Immunoglobulins"/>
    <property type="match status" value="2"/>
</dbReference>
<accession>A0ABP6YB09</accession>
<dbReference type="InterPro" id="IPR014718">
    <property type="entry name" value="GH-type_carb-bd"/>
</dbReference>
<evidence type="ECO:0000256" key="1">
    <source>
        <dbReference type="ARBA" id="ARBA00001412"/>
    </source>
</evidence>
<dbReference type="EMBL" id="BAABCY010000079">
    <property type="protein sequence ID" value="GAA3579182.1"/>
    <property type="molecule type" value="Genomic_DNA"/>
</dbReference>
<dbReference type="SUPFAM" id="SSF49303">
    <property type="entry name" value="beta-Galactosidase/glucuronidase domain"/>
    <property type="match status" value="2"/>
</dbReference>
<dbReference type="PRINTS" id="PR00132">
    <property type="entry name" value="GLHYDRLASE2"/>
</dbReference>
<dbReference type="Gene3D" id="2.60.120.260">
    <property type="entry name" value="Galactose-binding domain-like"/>
    <property type="match status" value="1"/>
</dbReference>
<dbReference type="SMART" id="SM01038">
    <property type="entry name" value="Bgal_small_N"/>
    <property type="match status" value="1"/>
</dbReference>
<dbReference type="PANTHER" id="PTHR46323">
    <property type="entry name" value="BETA-GALACTOSIDASE"/>
    <property type="match status" value="1"/>
</dbReference>
<dbReference type="InterPro" id="IPR036156">
    <property type="entry name" value="Beta-gal/glucu_dom_sf"/>
</dbReference>
<evidence type="ECO:0000256" key="7">
    <source>
        <dbReference type="ARBA" id="ARBA00022837"/>
    </source>
</evidence>
<dbReference type="EC" id="3.2.1.23" evidence="5 10"/>
<comment type="caution">
    <text evidence="12">The sequence shown here is derived from an EMBL/GenBank/DDBJ whole genome shotgun (WGS) entry which is preliminary data.</text>
</comment>
<evidence type="ECO:0000313" key="13">
    <source>
        <dbReference type="Proteomes" id="UP001500954"/>
    </source>
</evidence>
<keyword evidence="7" id="KW-0106">Calcium</keyword>
<dbReference type="InterPro" id="IPR011013">
    <property type="entry name" value="Gal_mutarotase_sf_dom"/>
</dbReference>
<dbReference type="InterPro" id="IPR032312">
    <property type="entry name" value="LacZ_4"/>
</dbReference>
<evidence type="ECO:0000256" key="4">
    <source>
        <dbReference type="ARBA" id="ARBA00011245"/>
    </source>
</evidence>
<dbReference type="Pfam" id="PF00703">
    <property type="entry name" value="Glyco_hydro_2"/>
    <property type="match status" value="1"/>
</dbReference>
<dbReference type="PROSITE" id="PS51257">
    <property type="entry name" value="PROKAR_LIPOPROTEIN"/>
    <property type="match status" value="1"/>
</dbReference>
<comment type="similarity">
    <text evidence="3 10">Belongs to the glycosyl hydrolase 2 family.</text>
</comment>
<sequence>MTSKYILLSIFLMTLIGCSEQPLKAVPKQAFHYNHKIFEDHKLPPRATFFGFETDTLFQKEESKRFISLNGPWKFHFVKDPGLRPTTFQNPHFDDSHWDTIPVPGNWEIYGYDHPIYLDERYPFTTQWPDAPADYNPVGTYRKEIVLDNAFLSEDVILKFEAAKSAMYVYVNGTYVGYSQGSKTPAEFNITNYLHEGNNLIALQMFRWSDASYLESQDMLRMSGIERDVYLYTQPKVYVSDYYGYTNLDDTYTDGIFKSIVSIKNNSEQPTRRTINVEISDTGRSVFKASETIEIASNSSSEYISESLIKSVKQWTAETPNLYTLKIWLNDTNNPNNNQFIERPLGFKRVEIKNSQVLINGKAVYIRGVDRHETDPFTGHVVSKASMLKDITLMKQNNINAVRSSHYPNNPYWLDLCDTYGLYVIDEANIESHPLAIDKNTQIGNEMSWLPAHMARTQRMFYRDRNHPSIYAWSLGNEAGTGAVFKSTYDWLKTHDNNRIVQYEPAEKEDYTDIYCPMYPKPEYLIQHGKSNSDKPSIMIEYAHAMGNSVGNLQDYWDIIETYANLQGGYIWDWVDQALEYKDASGKPYLAYGQDYHPDLPSDGNFLNNGLVDPYRNPHPHLSEVKKVYEPVQFYFTPTMKYGLLQIKNKNFFEDLSDKSVLWKLLENGKIVKKGTVEISSIPPQKTINYSIKDIPEALNPQSEYIIEFSLLQKTTTKLLPKDHEIAWDQFILQKGKKEKSVSEVGNLVVTMSASIIEIKNDITQLHIDAQTGEITSWTVNHIKITDQPIRPNFWRPPTDNDLGNNMQQWAKIWQNATYNYSATLLSKPHQKENGISYTVAYKLPDVNADIKVNYILTPNGTIQVDFKFAPKQEGLPNIPRLGMYMTLPKDFETVSWYGQGPEESYWDRKTGSKIGLYSAKSNSQFHRYPRPQETGNKTDIRWMEVTSKDLSLRVTGNKTLLNSSIWPFNMDVIDFKSGDASQSASGLVPVTKKHGADIQIGETLQWNIDYLQMGVGGDTSWGRLVHPEYTIPANKVYKYSFSISPLKVIH</sequence>
<protein>
    <recommendedName>
        <fullName evidence="5 10">Beta-galactosidase</fullName>
        <ecNumber evidence="5 10">3.2.1.23</ecNumber>
    </recommendedName>
    <alternativeName>
        <fullName evidence="9 10">Lactase</fullName>
    </alternativeName>
</protein>
<dbReference type="Gene3D" id="3.20.20.80">
    <property type="entry name" value="Glycosidases"/>
    <property type="match status" value="1"/>
</dbReference>
<evidence type="ECO:0000256" key="10">
    <source>
        <dbReference type="RuleBase" id="RU361154"/>
    </source>
</evidence>
<evidence type="ECO:0000256" key="9">
    <source>
        <dbReference type="ARBA" id="ARBA00032230"/>
    </source>
</evidence>
<gene>
    <name evidence="12" type="primary">lacZ_2</name>
    <name evidence="12" type="ORF">GCM10022395_29730</name>
</gene>
<organism evidence="12 13">
    <name type="scientific">Snuella lapsa</name>
    <dbReference type="NCBI Taxonomy" id="870481"/>
    <lineage>
        <taxon>Bacteria</taxon>
        <taxon>Pseudomonadati</taxon>
        <taxon>Bacteroidota</taxon>
        <taxon>Flavobacteriia</taxon>
        <taxon>Flavobacteriales</taxon>
        <taxon>Flavobacteriaceae</taxon>
        <taxon>Snuella</taxon>
    </lineage>
</organism>
<comment type="subunit">
    <text evidence="4">Monomer.</text>
</comment>
<proteinExistence type="inferred from homology"/>
<dbReference type="Proteomes" id="UP001500954">
    <property type="component" value="Unassembled WGS sequence"/>
</dbReference>
<evidence type="ECO:0000313" key="12">
    <source>
        <dbReference type="EMBL" id="GAA3579182.1"/>
    </source>
</evidence>
<dbReference type="SUPFAM" id="SSF49785">
    <property type="entry name" value="Galactose-binding domain-like"/>
    <property type="match status" value="1"/>
</dbReference>
<dbReference type="InterPro" id="IPR023230">
    <property type="entry name" value="Glyco_hydro_2_CS"/>
</dbReference>
<name>A0ABP6YB09_9FLAO</name>
<comment type="catalytic activity">
    <reaction evidence="1 10">
        <text>Hydrolysis of terminal non-reducing beta-D-galactose residues in beta-D-galactosides.</text>
        <dbReference type="EC" id="3.2.1.23"/>
    </reaction>
</comment>
<dbReference type="SUPFAM" id="SSF74650">
    <property type="entry name" value="Galactose mutarotase-like"/>
    <property type="match status" value="1"/>
</dbReference>
<dbReference type="InterPro" id="IPR008979">
    <property type="entry name" value="Galactose-bd-like_sf"/>
</dbReference>
<feature type="domain" description="Beta galactosidase small chain/" evidence="11">
    <location>
        <begin position="758"/>
        <end position="1045"/>
    </location>
</feature>
<dbReference type="PANTHER" id="PTHR46323:SF2">
    <property type="entry name" value="BETA-GALACTOSIDASE"/>
    <property type="match status" value="1"/>
</dbReference>
<keyword evidence="13" id="KW-1185">Reference proteome</keyword>
<evidence type="ECO:0000256" key="6">
    <source>
        <dbReference type="ARBA" id="ARBA00022801"/>
    </source>
</evidence>
<keyword evidence="6 10" id="KW-0378">Hydrolase</keyword>
<reference evidence="13" key="1">
    <citation type="journal article" date="2019" name="Int. J. Syst. Evol. Microbiol.">
        <title>The Global Catalogue of Microorganisms (GCM) 10K type strain sequencing project: providing services to taxonomists for standard genome sequencing and annotation.</title>
        <authorList>
            <consortium name="The Broad Institute Genomics Platform"/>
            <consortium name="The Broad Institute Genome Sequencing Center for Infectious Disease"/>
            <person name="Wu L."/>
            <person name="Ma J."/>
        </authorList>
    </citation>
    <scope>NUCLEOTIDE SEQUENCE [LARGE SCALE GENOMIC DNA]</scope>
    <source>
        <strain evidence="13">JCM 17111</strain>
    </source>
</reference>
<dbReference type="Pfam" id="PF16353">
    <property type="entry name" value="LacZ_4"/>
    <property type="match status" value="1"/>
</dbReference>
<evidence type="ECO:0000256" key="2">
    <source>
        <dbReference type="ARBA" id="ARBA00001913"/>
    </source>
</evidence>
<dbReference type="PROSITE" id="PS00719">
    <property type="entry name" value="GLYCOSYL_HYDROL_F2_1"/>
    <property type="match status" value="1"/>
</dbReference>
<evidence type="ECO:0000256" key="3">
    <source>
        <dbReference type="ARBA" id="ARBA00007401"/>
    </source>
</evidence>
<dbReference type="Pfam" id="PF02836">
    <property type="entry name" value="Glyco_hydro_2_C"/>
    <property type="match status" value="1"/>
</dbReference>
<dbReference type="InterPro" id="IPR006102">
    <property type="entry name" value="Ig-like_GH2"/>
</dbReference>
<evidence type="ECO:0000259" key="11">
    <source>
        <dbReference type="SMART" id="SM01038"/>
    </source>
</evidence>
<dbReference type="InterPro" id="IPR006104">
    <property type="entry name" value="Glyco_hydro_2_N"/>
</dbReference>
<dbReference type="InterPro" id="IPR050347">
    <property type="entry name" value="Bact_Beta-galactosidase"/>
</dbReference>
<comment type="cofactor">
    <cofactor evidence="2">
        <name>Ca(2+)</name>
        <dbReference type="ChEBI" id="CHEBI:29108"/>
    </cofactor>
</comment>
<dbReference type="InterPro" id="IPR017853">
    <property type="entry name" value="GH"/>
</dbReference>
<dbReference type="SUPFAM" id="SSF51445">
    <property type="entry name" value="(Trans)glycosidases"/>
    <property type="match status" value="1"/>
</dbReference>
<evidence type="ECO:0000256" key="5">
    <source>
        <dbReference type="ARBA" id="ARBA00012756"/>
    </source>
</evidence>
<dbReference type="Gene3D" id="2.70.98.10">
    <property type="match status" value="1"/>
</dbReference>
<evidence type="ECO:0000256" key="8">
    <source>
        <dbReference type="ARBA" id="ARBA00023295"/>
    </source>
</evidence>
<dbReference type="InterPro" id="IPR006103">
    <property type="entry name" value="Glyco_hydro_2_cat"/>
</dbReference>
<dbReference type="InterPro" id="IPR006101">
    <property type="entry name" value="Glyco_hydro_2"/>
</dbReference>
<dbReference type="Pfam" id="PF02837">
    <property type="entry name" value="Glyco_hydro_2_N"/>
    <property type="match status" value="1"/>
</dbReference>